<feature type="compositionally biased region" description="Low complexity" evidence="1">
    <location>
        <begin position="1170"/>
        <end position="1183"/>
    </location>
</feature>
<dbReference type="OrthoDB" id="3991743at2759"/>
<accession>W6MHZ8</accession>
<evidence type="ECO:0000313" key="4">
    <source>
        <dbReference type="Proteomes" id="UP000019384"/>
    </source>
</evidence>
<evidence type="ECO:0000259" key="2">
    <source>
        <dbReference type="Pfam" id="PF08457"/>
    </source>
</evidence>
<feature type="compositionally biased region" description="Acidic residues" evidence="1">
    <location>
        <begin position="1016"/>
        <end position="1026"/>
    </location>
</feature>
<feature type="compositionally biased region" description="Basic and acidic residues" evidence="1">
    <location>
        <begin position="1100"/>
        <end position="1109"/>
    </location>
</feature>
<dbReference type="EMBL" id="HG793126">
    <property type="protein sequence ID" value="CDK25691.1"/>
    <property type="molecule type" value="Genomic_DNA"/>
</dbReference>
<organism evidence="3 4">
    <name type="scientific">Kuraishia capsulata CBS 1993</name>
    <dbReference type="NCBI Taxonomy" id="1382522"/>
    <lineage>
        <taxon>Eukaryota</taxon>
        <taxon>Fungi</taxon>
        <taxon>Dikarya</taxon>
        <taxon>Ascomycota</taxon>
        <taxon>Saccharomycotina</taxon>
        <taxon>Pichiomycetes</taxon>
        <taxon>Pichiales</taxon>
        <taxon>Pichiaceae</taxon>
        <taxon>Kuraishia</taxon>
    </lineage>
</organism>
<dbReference type="STRING" id="1382522.W6MHZ8"/>
<feature type="domain" description="Sfi1 spindle body" evidence="2">
    <location>
        <begin position="851"/>
        <end position="1010"/>
    </location>
</feature>
<feature type="region of interest" description="Disordered" evidence="1">
    <location>
        <begin position="1100"/>
        <end position="1120"/>
    </location>
</feature>
<gene>
    <name evidence="3" type="ORF">KUCA_T00001661001</name>
</gene>
<reference evidence="3" key="1">
    <citation type="submission" date="2013-12" db="EMBL/GenBank/DDBJ databases">
        <authorList>
            <person name="Genoscope - CEA"/>
        </authorList>
    </citation>
    <scope>NUCLEOTIDE SEQUENCE</scope>
    <source>
        <strain evidence="3">CBS 1993</strain>
    </source>
</reference>
<reference evidence="3" key="2">
    <citation type="submission" date="2014-02" db="EMBL/GenBank/DDBJ databases">
        <title>Complete DNA sequence of /Kuraishia capsulata/ illustrates novel genomic features among budding yeasts (/Saccharomycotina/).</title>
        <authorList>
            <person name="Morales L."/>
            <person name="Noel B."/>
            <person name="Porcel B."/>
            <person name="Marcet-Houben M."/>
            <person name="Hullo M-F."/>
            <person name="Sacerdot C."/>
            <person name="Tekaia F."/>
            <person name="Leh-Louis V."/>
            <person name="Despons L."/>
            <person name="Khanna V."/>
            <person name="Aury J-M."/>
            <person name="Barbe V."/>
            <person name="Couloux A."/>
            <person name="Labadie K."/>
            <person name="Pelletier E."/>
            <person name="Souciet J-L."/>
            <person name="Boekhout T."/>
            <person name="Gabaldon T."/>
            <person name="Wincker P."/>
            <person name="Dujon B."/>
        </authorList>
    </citation>
    <scope>NUCLEOTIDE SEQUENCE</scope>
    <source>
        <strain evidence="3">CBS 1993</strain>
    </source>
</reference>
<dbReference type="AlphaFoldDB" id="W6MHZ8"/>
<dbReference type="Pfam" id="PF08457">
    <property type="entry name" value="Sfi1"/>
    <property type="match status" value="2"/>
</dbReference>
<dbReference type="Proteomes" id="UP000019384">
    <property type="component" value="Unassembled WGS sequence"/>
</dbReference>
<dbReference type="GeneID" id="34519090"/>
<evidence type="ECO:0000256" key="1">
    <source>
        <dbReference type="SAM" id="MobiDB-lite"/>
    </source>
</evidence>
<feature type="domain" description="Sfi1 spindle body" evidence="2">
    <location>
        <begin position="579"/>
        <end position="837"/>
    </location>
</feature>
<proteinExistence type="predicted"/>
<protein>
    <recommendedName>
        <fullName evidence="2">Sfi1 spindle body domain-containing protein</fullName>
    </recommendedName>
</protein>
<name>W6MHZ8_9ASCO</name>
<dbReference type="HOGENOM" id="CLU_265916_0_0_1"/>
<dbReference type="InterPro" id="IPR013665">
    <property type="entry name" value="Sfi1_dom"/>
</dbReference>
<sequence length="1249" mass="144758">MDNPVFNLVDAITDLAEVLAESPVGREAQELLPIVQPHIAKIVPLWQNALGISKNPNLRNYKNRVLMISSKHEATPFSIDCLCQSGLGSKDVESIIREEVTNTLSDHTLSLGQTFDDDIQSLAGVSSIAIRNVDSVAEDQTTNTLRANSNAAVLMKVRQTVYKCYYETSAVEEQLIRTIIRFFESDLNAGALTVGLTDGSSQVSSNDAIFIRCYRSFLDCASKYELSSDLKTTLQILSSKKFKLRTLAIALIRAYKRCISATFLWKYGDVKIISERINGTVIECLSGSQGVEQVLRAELEKCKVFHILDLHRQRDVELNSRYVSSGIEKDELDKVDSPLQPVTIPSSNDETVDVISLLSRIVTKYCSADSNPKVERWFPMILRTYINVLKETISDGYTSDEYYTRVKSATLKWKNREISSDSFLVDLNGLFHVLMGDSTISKNGLRPTLLMRLALARFKKEMKLKGKLLDGWYKAAKSSAVTREHLQVWGRFYKRLYMYKWINQYNTVLENEEKAESISNAYLRMLVVTKWKSAYLNAESWTKTADNFVSSKYLTKWADKQALIHNSLQERLAEYESTIVMKRRFDVWKISLPSRTRSMAAIADRISMKIAMNQLKKKMDTVKQVRVFCDNVHDEMCTRRVFRVWLHNSSFKVDEIDHLLVRERNFVLARALYQWKSALSLKLAERELISINKSTLSLYVLAKWRKNLGLQLLGDQFVEARSQKLLSAYFQTYLRVYRMTTMARELREKQLLEHFFNRWKMSLNILKLQAHKEVNTLGSSLKQWKLKTILGPVIRSESQELKEGFFKRWYSRSNDMQGHMHDARDYAAILQLRRYFQHFQHVKLEREESFRRACEYHDKSSHWKNEQLLYDVLSSWRELTFDSYSRRQILEGQYAEFCKSHQAKTKSIFARWRSRTAEVLEDIERAEQFKAIVLLNKTFNRLLLKWDHFQELNFEALRKVEEKDAKVMISIVRDWNLKILKLKRSEETAKEFKRRWRRNNLKRHFDIWASSKNENPPEDTSFENDSEVNPFTVETNTSPLHRFIQPRLSPVRPTIQVRDLRRSPDHESALYTPSRSRFQVSVPASERIRRMKIQETKMHYQKAKKDSPEKPPAFVRPSGSTVLKPDPVFAQAVESPSPDMRTISVLNSELLIASPKVSPLAVLKKRSEVSRSMSSSSTLVLSSGQTAESEPENDDFLGSLEQWEEDSEPGDDFPPPTTPYQSPRKNRREPGTMTDLVSRVRTLRFSKEN</sequence>
<keyword evidence="4" id="KW-1185">Reference proteome</keyword>
<feature type="region of interest" description="Disordered" evidence="1">
    <location>
        <begin position="1167"/>
        <end position="1249"/>
    </location>
</feature>
<feature type="compositionally biased region" description="Acidic residues" evidence="1">
    <location>
        <begin position="1202"/>
        <end position="1211"/>
    </location>
</feature>
<feature type="region of interest" description="Disordered" evidence="1">
    <location>
        <begin position="1010"/>
        <end position="1029"/>
    </location>
</feature>
<dbReference type="RefSeq" id="XP_022457702.1">
    <property type="nucleotide sequence ID" value="XM_022603864.1"/>
</dbReference>
<evidence type="ECO:0000313" key="3">
    <source>
        <dbReference type="EMBL" id="CDK25691.1"/>
    </source>
</evidence>